<dbReference type="Pfam" id="PF17056">
    <property type="entry name" value="KRE1"/>
    <property type="match status" value="1"/>
</dbReference>
<feature type="transmembrane region" description="Helical" evidence="8">
    <location>
        <begin position="139"/>
        <end position="158"/>
    </location>
</feature>
<dbReference type="EMBL" id="CP076664">
    <property type="protein sequence ID" value="QWU89001.1"/>
    <property type="molecule type" value="Genomic_DNA"/>
</dbReference>
<proteinExistence type="predicted"/>
<accession>A0ABX8I6U4</accession>
<keyword evidence="5 8" id="KW-1133">Transmembrane helix</keyword>
<dbReference type="Pfam" id="PF02656">
    <property type="entry name" value="DUF202"/>
    <property type="match status" value="1"/>
</dbReference>
<reference evidence="11 12" key="1">
    <citation type="submission" date="2021-06" db="EMBL/GenBank/DDBJ databases">
        <title>Candida outbreak in Lebanon.</title>
        <authorList>
            <person name="Finianos M."/>
        </authorList>
    </citation>
    <scope>NUCLEOTIDE SEQUENCE [LARGE SCALE GENOMIC DNA]</scope>
    <source>
        <strain evidence="11">CA3LBN</strain>
    </source>
</reference>
<dbReference type="PANTHER" id="PTHR34187">
    <property type="entry name" value="FGR18P"/>
    <property type="match status" value="1"/>
</dbReference>
<feature type="chain" id="PRO_5046366403" description="DUF202 domain-containing protein" evidence="9">
    <location>
        <begin position="18"/>
        <end position="280"/>
    </location>
</feature>
<dbReference type="Proteomes" id="UP000825434">
    <property type="component" value="Chromosome 4"/>
</dbReference>
<keyword evidence="7" id="KW-0687">Ribonucleoprotein</keyword>
<dbReference type="PANTHER" id="PTHR34187:SF2">
    <property type="entry name" value="DUF202 DOMAIN-CONTAINING PROTEIN"/>
    <property type="match status" value="1"/>
</dbReference>
<dbReference type="InterPro" id="IPR006846">
    <property type="entry name" value="Ribosomal_eS30"/>
</dbReference>
<comment type="subcellular location">
    <subcellularLocation>
        <location evidence="1">Cell membrane</location>
        <topology evidence="1">Multi-pass membrane protein</topology>
    </subcellularLocation>
</comment>
<sequence length="280" mass="30086">MNFFLIWFLALFSAVFAADSSSSSSSSSTSSSSTQSPTMIWVTGTDADGKLATTESPFSQSQFVENTSTTSVSSGSVGMGSISGEVGKVTTYSQVTITAGGSFAYGSLPGPLRSNMPWKTVIAVGTFVLGMANERTFLAWLRTSLSLTTIGIGVVQLFKLQLKGEYEEMTKFGKPIGAGFFFLGISCLLFGCYRFFNVQGLLLEQKYPISYFSVSSLVASGKVHGSLARAGKVKSQTPKVDKQEKPKQPKGRAYTRLLYTKRFINVTLVNGKRKANSNSA</sequence>
<keyword evidence="2" id="KW-1003">Cell membrane</keyword>
<feature type="domain" description="DUF202" evidence="10">
    <location>
        <begin position="130"/>
        <end position="199"/>
    </location>
</feature>
<evidence type="ECO:0000256" key="1">
    <source>
        <dbReference type="ARBA" id="ARBA00004651"/>
    </source>
</evidence>
<evidence type="ECO:0000313" key="12">
    <source>
        <dbReference type="Proteomes" id="UP000825434"/>
    </source>
</evidence>
<dbReference type="Pfam" id="PF04758">
    <property type="entry name" value="Ribosomal_S30"/>
    <property type="match status" value="1"/>
</dbReference>
<feature type="transmembrane region" description="Helical" evidence="8">
    <location>
        <begin position="178"/>
        <end position="196"/>
    </location>
</feature>
<evidence type="ECO:0000256" key="5">
    <source>
        <dbReference type="ARBA" id="ARBA00022989"/>
    </source>
</evidence>
<evidence type="ECO:0000256" key="2">
    <source>
        <dbReference type="ARBA" id="ARBA00022475"/>
    </source>
</evidence>
<keyword evidence="4" id="KW-0689">Ribosomal protein</keyword>
<evidence type="ECO:0000256" key="9">
    <source>
        <dbReference type="SAM" id="SignalP"/>
    </source>
</evidence>
<keyword evidence="3 8" id="KW-0812">Transmembrane</keyword>
<dbReference type="InterPro" id="IPR003807">
    <property type="entry name" value="DUF202"/>
</dbReference>
<evidence type="ECO:0000313" key="11">
    <source>
        <dbReference type="EMBL" id="QWU89001.1"/>
    </source>
</evidence>
<evidence type="ECO:0000256" key="4">
    <source>
        <dbReference type="ARBA" id="ARBA00022980"/>
    </source>
</evidence>
<evidence type="ECO:0000259" key="10">
    <source>
        <dbReference type="Pfam" id="PF02656"/>
    </source>
</evidence>
<evidence type="ECO:0000256" key="6">
    <source>
        <dbReference type="ARBA" id="ARBA00023136"/>
    </source>
</evidence>
<keyword evidence="9" id="KW-0732">Signal</keyword>
<name>A0ABX8I6U4_9ASCO</name>
<feature type="signal peptide" evidence="9">
    <location>
        <begin position="1"/>
        <end position="17"/>
    </location>
</feature>
<dbReference type="InterPro" id="IPR031452">
    <property type="entry name" value="Kre1"/>
</dbReference>
<evidence type="ECO:0000256" key="8">
    <source>
        <dbReference type="SAM" id="Phobius"/>
    </source>
</evidence>
<keyword evidence="12" id="KW-1185">Reference proteome</keyword>
<organism evidence="11 12">
    <name type="scientific">Candidozyma haemuli</name>
    <dbReference type="NCBI Taxonomy" id="45357"/>
    <lineage>
        <taxon>Eukaryota</taxon>
        <taxon>Fungi</taxon>
        <taxon>Dikarya</taxon>
        <taxon>Ascomycota</taxon>
        <taxon>Saccharomycotina</taxon>
        <taxon>Pichiomycetes</taxon>
        <taxon>Metschnikowiaceae</taxon>
        <taxon>Candidozyma</taxon>
    </lineage>
</organism>
<evidence type="ECO:0000256" key="3">
    <source>
        <dbReference type="ARBA" id="ARBA00022692"/>
    </source>
</evidence>
<evidence type="ECO:0000256" key="7">
    <source>
        <dbReference type="ARBA" id="ARBA00023274"/>
    </source>
</evidence>
<keyword evidence="6 8" id="KW-0472">Membrane</keyword>
<dbReference type="InterPro" id="IPR052053">
    <property type="entry name" value="IM_YidH-like"/>
</dbReference>
<protein>
    <recommendedName>
        <fullName evidence="10">DUF202 domain-containing protein</fullName>
    </recommendedName>
</protein>
<gene>
    <name evidence="11" type="ORF">CA3LBN_003324</name>
</gene>